<reference evidence="3" key="1">
    <citation type="journal article" date="2019" name="Plant Biotechnol. J.">
        <title>Genome sequencing of the Australian wild diploid species Gossypium australe highlights disease resistance and delayed gland morphogenesis.</title>
        <authorList>
            <person name="Cai Y."/>
            <person name="Cai X."/>
            <person name="Wang Q."/>
            <person name="Wang P."/>
            <person name="Zhang Y."/>
            <person name="Cai C."/>
            <person name="Xu Y."/>
            <person name="Wang K."/>
            <person name="Zhou Z."/>
            <person name="Wang C."/>
            <person name="Geng S."/>
            <person name="Li B."/>
            <person name="Dong Q."/>
            <person name="Hou Y."/>
            <person name="Wang H."/>
            <person name="Ai P."/>
            <person name="Liu Z."/>
            <person name="Yi F."/>
            <person name="Sun M."/>
            <person name="An G."/>
            <person name="Cheng J."/>
            <person name="Zhang Y."/>
            <person name="Shi Q."/>
            <person name="Xie Y."/>
            <person name="Shi X."/>
            <person name="Chang Y."/>
            <person name="Huang F."/>
            <person name="Chen Y."/>
            <person name="Hong S."/>
            <person name="Mi L."/>
            <person name="Sun Q."/>
            <person name="Zhang L."/>
            <person name="Zhou B."/>
            <person name="Peng R."/>
            <person name="Zhang X."/>
            <person name="Liu F."/>
        </authorList>
    </citation>
    <scope>NUCLEOTIDE SEQUENCE [LARGE SCALE GENOMIC DNA]</scope>
    <source>
        <strain evidence="3">cv. PA1801</strain>
    </source>
</reference>
<feature type="domain" description="Reverse transcriptase Ty1/copia-type" evidence="1">
    <location>
        <begin position="7"/>
        <end position="63"/>
    </location>
</feature>
<accession>A0A5B6UXS1</accession>
<dbReference type="InterPro" id="IPR013103">
    <property type="entry name" value="RVT_2"/>
</dbReference>
<dbReference type="Pfam" id="PF07727">
    <property type="entry name" value="RVT_2"/>
    <property type="match status" value="1"/>
</dbReference>
<keyword evidence="3" id="KW-1185">Reference proteome</keyword>
<dbReference type="AlphaFoldDB" id="A0A5B6UXS1"/>
<comment type="caution">
    <text evidence="2">The sequence shown here is derived from an EMBL/GenBank/DDBJ whole genome shotgun (WGS) entry which is preliminary data.</text>
</comment>
<gene>
    <name evidence="2" type="ORF">EPI10_027986</name>
</gene>
<organism evidence="2 3">
    <name type="scientific">Gossypium australe</name>
    <dbReference type="NCBI Taxonomy" id="47621"/>
    <lineage>
        <taxon>Eukaryota</taxon>
        <taxon>Viridiplantae</taxon>
        <taxon>Streptophyta</taxon>
        <taxon>Embryophyta</taxon>
        <taxon>Tracheophyta</taxon>
        <taxon>Spermatophyta</taxon>
        <taxon>Magnoliopsida</taxon>
        <taxon>eudicotyledons</taxon>
        <taxon>Gunneridae</taxon>
        <taxon>Pentapetalae</taxon>
        <taxon>rosids</taxon>
        <taxon>malvids</taxon>
        <taxon>Malvales</taxon>
        <taxon>Malvaceae</taxon>
        <taxon>Malvoideae</taxon>
        <taxon>Gossypium</taxon>
    </lineage>
</organism>
<evidence type="ECO:0000259" key="1">
    <source>
        <dbReference type="Pfam" id="PF07727"/>
    </source>
</evidence>
<protein>
    <submittedName>
        <fullName evidence="2">Retrovirus-related Pol polyprotein from transposon TNT 1-94</fullName>
    </submittedName>
</protein>
<dbReference type="Proteomes" id="UP000325315">
    <property type="component" value="Unassembled WGS sequence"/>
</dbReference>
<evidence type="ECO:0000313" key="2">
    <source>
        <dbReference type="EMBL" id="KAA3461414.1"/>
    </source>
</evidence>
<name>A0A5B6UXS1_9ROSI</name>
<proteinExistence type="predicted"/>
<dbReference type="EMBL" id="SMMG02000009">
    <property type="protein sequence ID" value="KAA3461414.1"/>
    <property type="molecule type" value="Genomic_DNA"/>
</dbReference>
<evidence type="ECO:0000313" key="3">
    <source>
        <dbReference type="Proteomes" id="UP000325315"/>
    </source>
</evidence>
<sequence length="63" mass="7478">MVRKDVKPSHRKLIRATWVYRTKFNLDIFVNKYKATLVIKGYTQMLSIEFLDTFALVARLDTI</sequence>
<dbReference type="OrthoDB" id="1749346at2759"/>